<protein>
    <submittedName>
        <fullName evidence="2">Uncharacterized protein</fullName>
    </submittedName>
</protein>
<feature type="region of interest" description="Disordered" evidence="1">
    <location>
        <begin position="1"/>
        <end position="116"/>
    </location>
</feature>
<dbReference type="EMBL" id="GISG01202316">
    <property type="protein sequence ID" value="MBA4658918.1"/>
    <property type="molecule type" value="Transcribed_RNA"/>
</dbReference>
<sequence>MVLTRGGKSSNRSSRAPKTPTPAVSTQPKWRSDRIAAGTAKRTFKRVKTFVHLPSSSCNSGHHSDPEPTEQSSPVQQPPAPSPAPTSDAGASSPTSPPLPSGPPTEPIPGEWLPHPTSKQEFRAFSSKVISVCDELDVQFFASEKFGFYDKLIKDNCLGSLTLGNVVYPQLVRLLYAHLELKSTSDGVSVESIVKGVKIALDRSVLSQLFGLKFINTAPSNLTGNLPKNPICLNMLALNNWNPTHGFAKPHHIIFYTPSLDSYIMSLSGYFIPKITLERLPMK</sequence>
<reference evidence="2" key="2">
    <citation type="submission" date="2020-07" db="EMBL/GenBank/DDBJ databases">
        <authorList>
            <person name="Vera ALvarez R."/>
            <person name="Arias-Moreno D.M."/>
            <person name="Jimenez-Jacinto V."/>
            <person name="Jimenez-Bremont J.F."/>
            <person name="Swaminathan K."/>
            <person name="Moose S.P."/>
            <person name="Guerrero-Gonzalez M.L."/>
            <person name="Marino-Ramirez L."/>
            <person name="Landsman D."/>
            <person name="Rodriguez-Kessler M."/>
            <person name="Delgado-Sanchez P."/>
        </authorList>
    </citation>
    <scope>NUCLEOTIDE SEQUENCE</scope>
    <source>
        <tissue evidence="2">Cladode</tissue>
    </source>
</reference>
<dbReference type="AlphaFoldDB" id="A0A7C9A3Y1"/>
<evidence type="ECO:0000256" key="1">
    <source>
        <dbReference type="SAM" id="MobiDB-lite"/>
    </source>
</evidence>
<proteinExistence type="predicted"/>
<reference evidence="2" key="1">
    <citation type="journal article" date="2013" name="J. Plant Res.">
        <title>Effect of fungi and light on seed germination of three Opuntia species from semiarid lands of central Mexico.</title>
        <authorList>
            <person name="Delgado-Sanchez P."/>
            <person name="Jimenez-Bremont J.F."/>
            <person name="Guerrero-Gonzalez Mde L."/>
            <person name="Flores J."/>
        </authorList>
    </citation>
    <scope>NUCLEOTIDE SEQUENCE</scope>
    <source>
        <tissue evidence="2">Cladode</tissue>
    </source>
</reference>
<evidence type="ECO:0000313" key="2">
    <source>
        <dbReference type="EMBL" id="MBA4658918.1"/>
    </source>
</evidence>
<feature type="compositionally biased region" description="Low complexity" evidence="1">
    <location>
        <begin position="85"/>
        <end position="94"/>
    </location>
</feature>
<feature type="compositionally biased region" description="Pro residues" evidence="1">
    <location>
        <begin position="95"/>
        <end position="107"/>
    </location>
</feature>
<organism evidence="2">
    <name type="scientific">Opuntia streptacantha</name>
    <name type="common">Prickly pear cactus</name>
    <name type="synonym">Opuntia cardona</name>
    <dbReference type="NCBI Taxonomy" id="393608"/>
    <lineage>
        <taxon>Eukaryota</taxon>
        <taxon>Viridiplantae</taxon>
        <taxon>Streptophyta</taxon>
        <taxon>Embryophyta</taxon>
        <taxon>Tracheophyta</taxon>
        <taxon>Spermatophyta</taxon>
        <taxon>Magnoliopsida</taxon>
        <taxon>eudicotyledons</taxon>
        <taxon>Gunneridae</taxon>
        <taxon>Pentapetalae</taxon>
        <taxon>Caryophyllales</taxon>
        <taxon>Cactineae</taxon>
        <taxon>Cactaceae</taxon>
        <taxon>Opuntioideae</taxon>
        <taxon>Opuntia</taxon>
    </lineage>
</organism>
<feature type="compositionally biased region" description="Polar residues" evidence="1">
    <location>
        <begin position="7"/>
        <end position="29"/>
    </location>
</feature>
<name>A0A7C9A3Y1_OPUST</name>
<accession>A0A7C9A3Y1</accession>